<protein>
    <submittedName>
        <fullName evidence="1">DNA-directed RNA polymerase subunit RPC12/RpoP</fullName>
    </submittedName>
</protein>
<dbReference type="GO" id="GO:0000428">
    <property type="term" value="C:DNA-directed RNA polymerase complex"/>
    <property type="evidence" value="ECO:0007669"/>
    <property type="project" value="UniProtKB-KW"/>
</dbReference>
<accession>A0A7W7U500</accession>
<comment type="caution">
    <text evidence="1">The sequence shown here is derived from an EMBL/GenBank/DDBJ whole genome shotgun (WGS) entry which is preliminary data.</text>
</comment>
<reference evidence="1 2" key="1">
    <citation type="submission" date="2020-08" db="EMBL/GenBank/DDBJ databases">
        <title>Genomic Encyclopedia of Type Strains, Phase III (KMG-III): the genomes of soil and plant-associated and newly described type strains.</title>
        <authorList>
            <person name="Whitman W."/>
        </authorList>
    </citation>
    <scope>NUCLEOTIDE SEQUENCE [LARGE SCALE GENOMIC DNA]</scope>
    <source>
        <strain evidence="1 2">SFB5A</strain>
    </source>
</reference>
<gene>
    <name evidence="1" type="ORF">GGE06_005938</name>
</gene>
<organism evidence="1 2">
    <name type="scientific">Streptomyces nymphaeiformis</name>
    <dbReference type="NCBI Taxonomy" id="2663842"/>
    <lineage>
        <taxon>Bacteria</taxon>
        <taxon>Bacillati</taxon>
        <taxon>Actinomycetota</taxon>
        <taxon>Actinomycetes</taxon>
        <taxon>Kitasatosporales</taxon>
        <taxon>Streptomycetaceae</taxon>
        <taxon>Streptomyces</taxon>
    </lineage>
</organism>
<keyword evidence="1" id="KW-0804">Transcription</keyword>
<keyword evidence="1" id="KW-0240">DNA-directed RNA polymerase</keyword>
<dbReference type="RefSeq" id="WP_184932215.1">
    <property type="nucleotide sequence ID" value="NZ_JACHJY010000009.1"/>
</dbReference>
<proteinExistence type="predicted"/>
<evidence type="ECO:0000313" key="2">
    <source>
        <dbReference type="Proteomes" id="UP000582643"/>
    </source>
</evidence>
<evidence type="ECO:0000313" key="1">
    <source>
        <dbReference type="EMBL" id="MBB4984988.1"/>
    </source>
</evidence>
<keyword evidence="2" id="KW-1185">Reference proteome</keyword>
<dbReference type="AlphaFoldDB" id="A0A7W7U500"/>
<dbReference type="EMBL" id="JACHJY010000009">
    <property type="protein sequence ID" value="MBB4984988.1"/>
    <property type="molecule type" value="Genomic_DNA"/>
</dbReference>
<sequence length="206" mass="22491">MNDLDTCTCCRRELRDHELGRYACTLCEDRIAIHLGAIPGLFERLDDHLERGATGGGPAVSGSKAAPAPCRIDVLNLRTAAGPVLAPLETWVRDWAEDGYAEIGERGTSTARVTHACRTLRFNLSQAVAKHSAIEEFADEVASIWRTLSRIVGGETPPRRIAVTCPCQQTLRITLDTRGETCPRCGAEYGHSEILRLPLAERRAAA</sequence>
<name>A0A7W7U500_9ACTN</name>
<dbReference type="Proteomes" id="UP000582643">
    <property type="component" value="Unassembled WGS sequence"/>
</dbReference>